<dbReference type="HAMAP" id="MF_00323">
    <property type="entry name" value="Ferrochelatase"/>
    <property type="match status" value="1"/>
</dbReference>
<dbReference type="EC" id="4.98.1.1" evidence="9 10"/>
<organism evidence="11">
    <name type="scientific">Candidatus Kentrum sp. FW</name>
    <dbReference type="NCBI Taxonomy" id="2126338"/>
    <lineage>
        <taxon>Bacteria</taxon>
        <taxon>Pseudomonadati</taxon>
        <taxon>Pseudomonadota</taxon>
        <taxon>Gammaproteobacteria</taxon>
        <taxon>Candidatus Kentrum</taxon>
    </lineage>
</organism>
<evidence type="ECO:0000256" key="10">
    <source>
        <dbReference type="RuleBase" id="RU000607"/>
    </source>
</evidence>
<name>A0A450TLG3_9GAMM</name>
<evidence type="ECO:0000256" key="4">
    <source>
        <dbReference type="ARBA" id="ARBA00023004"/>
    </source>
</evidence>
<dbReference type="FunFam" id="3.40.50.1400:FF:000002">
    <property type="entry name" value="Ferrochelatase"/>
    <property type="match status" value="1"/>
</dbReference>
<evidence type="ECO:0000256" key="9">
    <source>
        <dbReference type="HAMAP-Rule" id="MF_00323"/>
    </source>
</evidence>
<dbReference type="GO" id="GO:0046872">
    <property type="term" value="F:metal ion binding"/>
    <property type="evidence" value="ECO:0007669"/>
    <property type="project" value="UniProtKB-KW"/>
</dbReference>
<keyword evidence="4 9" id="KW-0408">Iron</keyword>
<sequence length="347" mass="39126">MRKSSRLASIMTDHPVGILITNLGTPAAPTPGAVREYLAEFLWDRRVVDTPRLLWWLILHGIILRTRPGKSARIYRNIWTEEGSPLLLISRRQASALQVALGGQSPVPVRVALGMRYGKPSLREALERLRADGVQRLLVLPLYPQYSASTTASTFDAIAKELGSWRWLPTLRFINGYHDHEGYIGALGQSIRSAWTEREPPERLLFSFHGLPKRYAEEGDPYHLECQTTARRVADELSLPEERWVVSFQSRMGREEWLAPHTDELLREWGKARIKSVDVICPGFSADCVETLEEIEMRAQDTFRSAGGGTFHYIPALNDLPEHIRSLADLVRSHAGDWLSDGKGQAG</sequence>
<dbReference type="UniPathway" id="UPA00252">
    <property type="reaction ID" value="UER00325"/>
</dbReference>
<proteinExistence type="inferred from homology"/>
<evidence type="ECO:0000256" key="7">
    <source>
        <dbReference type="ARBA" id="ARBA00023244"/>
    </source>
</evidence>
<comment type="function">
    <text evidence="9 10">Catalyzes the ferrous insertion into protoporphyrin IX.</text>
</comment>
<comment type="catalytic activity">
    <reaction evidence="8">
        <text>Fe-coproporphyrin III + 2 H(+) = coproporphyrin III + Fe(2+)</text>
        <dbReference type="Rhea" id="RHEA:49572"/>
        <dbReference type="ChEBI" id="CHEBI:15378"/>
        <dbReference type="ChEBI" id="CHEBI:29033"/>
        <dbReference type="ChEBI" id="CHEBI:68438"/>
        <dbReference type="ChEBI" id="CHEBI:131725"/>
        <dbReference type="EC" id="4.99.1.9"/>
    </reaction>
    <physiologicalReaction direction="right-to-left" evidence="8">
        <dbReference type="Rhea" id="RHEA:49574"/>
    </physiologicalReaction>
</comment>
<comment type="similarity">
    <text evidence="1 9 10">Belongs to the ferrochelatase family.</text>
</comment>
<feature type="binding site" evidence="9">
    <location>
        <position position="290"/>
    </location>
    <ligand>
        <name>Fe(2+)</name>
        <dbReference type="ChEBI" id="CHEBI:29033"/>
    </ligand>
</feature>
<comment type="catalytic activity">
    <reaction evidence="9 10">
        <text>heme b + 2 H(+) = protoporphyrin IX + Fe(2+)</text>
        <dbReference type="Rhea" id="RHEA:22584"/>
        <dbReference type="ChEBI" id="CHEBI:15378"/>
        <dbReference type="ChEBI" id="CHEBI:29033"/>
        <dbReference type="ChEBI" id="CHEBI:57306"/>
        <dbReference type="ChEBI" id="CHEBI:60344"/>
        <dbReference type="EC" id="4.98.1.1"/>
    </reaction>
</comment>
<feature type="binding site" evidence="9">
    <location>
        <position position="209"/>
    </location>
    <ligand>
        <name>Fe(2+)</name>
        <dbReference type="ChEBI" id="CHEBI:29033"/>
    </ligand>
</feature>
<dbReference type="InterPro" id="IPR033644">
    <property type="entry name" value="Ferrochelatase_C"/>
</dbReference>
<protein>
    <recommendedName>
        <fullName evidence="9 10">Ferrochelatase</fullName>
        <ecNumber evidence="9 10">4.98.1.1</ecNumber>
    </recommendedName>
    <alternativeName>
        <fullName evidence="9">Heme synthase</fullName>
    </alternativeName>
    <alternativeName>
        <fullName evidence="9">Protoheme ferro-lyase</fullName>
    </alternativeName>
</protein>
<evidence type="ECO:0000256" key="2">
    <source>
        <dbReference type="ARBA" id="ARBA00022490"/>
    </source>
</evidence>
<keyword evidence="6 9" id="KW-0456">Lyase</keyword>
<dbReference type="SUPFAM" id="SSF53800">
    <property type="entry name" value="Chelatase"/>
    <property type="match status" value="1"/>
</dbReference>
<evidence type="ECO:0000256" key="5">
    <source>
        <dbReference type="ARBA" id="ARBA00023133"/>
    </source>
</evidence>
<dbReference type="CDD" id="cd00419">
    <property type="entry name" value="Ferrochelatase_C"/>
    <property type="match status" value="1"/>
</dbReference>
<dbReference type="InterPro" id="IPR033659">
    <property type="entry name" value="Ferrochelatase_N"/>
</dbReference>
<keyword evidence="7 9" id="KW-0627">Porphyrin biosynthesis</keyword>
<dbReference type="EMBL" id="CAADFE010000015">
    <property type="protein sequence ID" value="VFJ68609.1"/>
    <property type="molecule type" value="Genomic_DNA"/>
</dbReference>
<dbReference type="Pfam" id="PF00762">
    <property type="entry name" value="Ferrochelatase"/>
    <property type="match status" value="1"/>
</dbReference>
<dbReference type="PANTHER" id="PTHR11108">
    <property type="entry name" value="FERROCHELATASE"/>
    <property type="match status" value="1"/>
</dbReference>
<evidence type="ECO:0000256" key="3">
    <source>
        <dbReference type="ARBA" id="ARBA00022723"/>
    </source>
</evidence>
<dbReference type="InterPro" id="IPR001015">
    <property type="entry name" value="Ferrochelatase"/>
</dbReference>
<comment type="pathway">
    <text evidence="9 10">Porphyrin-containing compound metabolism; protoheme biosynthesis; protoheme from protoporphyrin-IX: step 1/1.</text>
</comment>
<reference evidence="11" key="1">
    <citation type="submission" date="2019-02" db="EMBL/GenBank/DDBJ databases">
        <authorList>
            <person name="Gruber-Vodicka R. H."/>
            <person name="Seah K. B. B."/>
        </authorList>
    </citation>
    <scope>NUCLEOTIDE SEQUENCE</scope>
    <source>
        <strain evidence="11">BECK_BZ131</strain>
    </source>
</reference>
<dbReference type="AlphaFoldDB" id="A0A450TLG3"/>
<accession>A0A450TLG3</accession>
<dbReference type="CDD" id="cd03411">
    <property type="entry name" value="Ferrochelatase_N"/>
    <property type="match status" value="1"/>
</dbReference>
<dbReference type="Gene3D" id="3.40.50.1400">
    <property type="match status" value="2"/>
</dbReference>
<evidence type="ECO:0000256" key="6">
    <source>
        <dbReference type="ARBA" id="ARBA00023239"/>
    </source>
</evidence>
<comment type="subcellular location">
    <subcellularLocation>
        <location evidence="9 10">Cytoplasm</location>
    </subcellularLocation>
</comment>
<keyword evidence="5 9" id="KW-0350">Heme biosynthesis</keyword>
<keyword evidence="3 9" id="KW-0479">Metal-binding</keyword>
<dbReference type="InterPro" id="IPR019772">
    <property type="entry name" value="Ferrochelatase_AS"/>
</dbReference>
<dbReference type="GO" id="GO:0004325">
    <property type="term" value="F:ferrochelatase activity"/>
    <property type="evidence" value="ECO:0007669"/>
    <property type="project" value="UniProtKB-UniRule"/>
</dbReference>
<evidence type="ECO:0000313" key="11">
    <source>
        <dbReference type="EMBL" id="VFJ68609.1"/>
    </source>
</evidence>
<evidence type="ECO:0000256" key="8">
    <source>
        <dbReference type="ARBA" id="ARBA00024536"/>
    </source>
</evidence>
<dbReference type="NCBIfam" id="TIGR00109">
    <property type="entry name" value="hemH"/>
    <property type="match status" value="1"/>
</dbReference>
<dbReference type="GO" id="GO:0006783">
    <property type="term" value="P:heme biosynthetic process"/>
    <property type="evidence" value="ECO:0007669"/>
    <property type="project" value="UniProtKB-UniRule"/>
</dbReference>
<dbReference type="GO" id="GO:0005737">
    <property type="term" value="C:cytoplasm"/>
    <property type="evidence" value="ECO:0007669"/>
    <property type="project" value="UniProtKB-SubCell"/>
</dbReference>
<gene>
    <name evidence="9" type="primary">hemH</name>
    <name evidence="11" type="ORF">BECKFW1821C_GA0114237_101520</name>
</gene>
<keyword evidence="2 9" id="KW-0963">Cytoplasm</keyword>
<dbReference type="PANTHER" id="PTHR11108:SF1">
    <property type="entry name" value="FERROCHELATASE, MITOCHONDRIAL"/>
    <property type="match status" value="1"/>
</dbReference>
<evidence type="ECO:0000256" key="1">
    <source>
        <dbReference type="ARBA" id="ARBA00007718"/>
    </source>
</evidence>
<dbReference type="PROSITE" id="PS00534">
    <property type="entry name" value="FERROCHELATASE"/>
    <property type="match status" value="1"/>
</dbReference>